<dbReference type="InterPro" id="IPR032675">
    <property type="entry name" value="LRR_dom_sf"/>
</dbReference>
<evidence type="ECO:0000313" key="1">
    <source>
        <dbReference type="EMBL" id="KAJ7348260.1"/>
    </source>
</evidence>
<gene>
    <name evidence="1" type="ORF">DFH08DRAFT_147588</name>
</gene>
<proteinExistence type="predicted"/>
<dbReference type="Gene3D" id="3.80.10.10">
    <property type="entry name" value="Ribonuclease Inhibitor"/>
    <property type="match status" value="1"/>
</dbReference>
<keyword evidence="2" id="KW-1185">Reference proteome</keyword>
<accession>A0AAD7A3I8</accession>
<dbReference type="EMBL" id="JARIHO010000017">
    <property type="protein sequence ID" value="KAJ7348260.1"/>
    <property type="molecule type" value="Genomic_DNA"/>
</dbReference>
<comment type="caution">
    <text evidence="1">The sequence shown here is derived from an EMBL/GenBank/DDBJ whole genome shotgun (WGS) entry which is preliminary data.</text>
</comment>
<reference evidence="1" key="1">
    <citation type="submission" date="2023-03" db="EMBL/GenBank/DDBJ databases">
        <title>Massive genome expansion in bonnet fungi (Mycena s.s.) driven by repeated elements and novel gene families across ecological guilds.</title>
        <authorList>
            <consortium name="Lawrence Berkeley National Laboratory"/>
            <person name="Harder C.B."/>
            <person name="Miyauchi S."/>
            <person name="Viragh M."/>
            <person name="Kuo A."/>
            <person name="Thoen E."/>
            <person name="Andreopoulos B."/>
            <person name="Lu D."/>
            <person name="Skrede I."/>
            <person name="Drula E."/>
            <person name="Henrissat B."/>
            <person name="Morin E."/>
            <person name="Kohler A."/>
            <person name="Barry K."/>
            <person name="LaButti K."/>
            <person name="Morin E."/>
            <person name="Salamov A."/>
            <person name="Lipzen A."/>
            <person name="Mereny Z."/>
            <person name="Hegedus B."/>
            <person name="Baldrian P."/>
            <person name="Stursova M."/>
            <person name="Weitz H."/>
            <person name="Taylor A."/>
            <person name="Grigoriev I.V."/>
            <person name="Nagy L.G."/>
            <person name="Martin F."/>
            <person name="Kauserud H."/>
        </authorList>
    </citation>
    <scope>NUCLEOTIDE SEQUENCE</scope>
    <source>
        <strain evidence="1">CBHHK002</strain>
    </source>
</reference>
<organism evidence="1 2">
    <name type="scientific">Mycena albidolilacea</name>
    <dbReference type="NCBI Taxonomy" id="1033008"/>
    <lineage>
        <taxon>Eukaryota</taxon>
        <taxon>Fungi</taxon>
        <taxon>Dikarya</taxon>
        <taxon>Basidiomycota</taxon>
        <taxon>Agaricomycotina</taxon>
        <taxon>Agaricomycetes</taxon>
        <taxon>Agaricomycetidae</taxon>
        <taxon>Agaricales</taxon>
        <taxon>Marasmiineae</taxon>
        <taxon>Mycenaceae</taxon>
        <taxon>Mycena</taxon>
    </lineage>
</organism>
<protein>
    <submittedName>
        <fullName evidence="1">Uncharacterized protein</fullName>
    </submittedName>
</protein>
<name>A0AAD7A3I8_9AGAR</name>
<dbReference type="Proteomes" id="UP001218218">
    <property type="component" value="Unassembled WGS sequence"/>
</dbReference>
<dbReference type="AlphaFoldDB" id="A0AAD7A3I8"/>
<sequence>MNPLEVPELLEEIAASVENLSSFAQVDRFTHAAVTPYLFRNINMRLDCIGSLAEALRNNPERATSCKSLSFYGGYDARALDDSAVEKLRIDLTTVFGIISAHSQLVSLTWIPRILGVALSEDVWAAISSVFAPLERLEIYISSTEHGVSRSLTRTRFDRLRVFRLTMPNAHGWNCEHLQSMLGTLRHLEELALDFPVCCGPRGITLDFTHPHLKRFSFTSCALLGGDSDFLVRHPAIESLFLETEQPFNTHIHPGMLRALNIDEGSWYHYPTLLDSQITHLRLREIDAYTDSELVEAVRAVGCTLRCLELDVWSDAETPLPPHLIPLVQSALALDELGIIRYDSSAPSLDWPSTLLRDLLAAIGPAAPLRALRFRCGMALPQERLRDLGPLPPRLKYIGWDVGRRDILSESVVHVLEERNDKKVVVDTLARPKTNDWWAQGVLHFMGESWTSRCHGIAS</sequence>
<evidence type="ECO:0000313" key="2">
    <source>
        <dbReference type="Proteomes" id="UP001218218"/>
    </source>
</evidence>